<comment type="similarity">
    <text evidence="1">Belongs to the bacterial histone-like protein family.</text>
</comment>
<dbReference type="GO" id="GO:0030527">
    <property type="term" value="F:structural constituent of chromatin"/>
    <property type="evidence" value="ECO:0007669"/>
    <property type="project" value="InterPro"/>
</dbReference>
<dbReference type="Pfam" id="PF00216">
    <property type="entry name" value="Bac_DNA_binding"/>
    <property type="match status" value="1"/>
</dbReference>
<dbReference type="GeneID" id="78454066"/>
<dbReference type="InterPro" id="IPR010992">
    <property type="entry name" value="IHF-like_DNA-bd_dom_sf"/>
</dbReference>
<name>A0AAX1TLH4_9FUSO</name>
<evidence type="ECO:0000313" key="3">
    <source>
        <dbReference type="Proteomes" id="UP000249008"/>
    </source>
</evidence>
<organism evidence="2 3">
    <name type="scientific">Fusobacterium ulcerans</name>
    <dbReference type="NCBI Taxonomy" id="861"/>
    <lineage>
        <taxon>Bacteria</taxon>
        <taxon>Fusobacteriati</taxon>
        <taxon>Fusobacteriota</taxon>
        <taxon>Fusobacteriia</taxon>
        <taxon>Fusobacteriales</taxon>
        <taxon>Fusobacteriaceae</taxon>
        <taxon>Fusobacterium</taxon>
    </lineage>
</organism>
<sequence>MTEGEFVRFYKKRNKSKSHKEVKKKIDLFWDVLLKALDEEKKVVFKYWGVFEEKEVKSRKVLVPIWKEARYTEPKKVIKFRAGKRLIKIANGDADE</sequence>
<dbReference type="KEGG" id="ful:C4N20_04540"/>
<dbReference type="EMBL" id="LS483487">
    <property type="protein sequence ID" value="SQJ12934.1"/>
    <property type="molecule type" value="Genomic_DNA"/>
</dbReference>
<protein>
    <submittedName>
        <fullName evidence="2">Bacterial DNA-binding protein</fullName>
    </submittedName>
</protein>
<gene>
    <name evidence="2" type="ORF">NCTC12112_02795</name>
</gene>
<dbReference type="Proteomes" id="UP000249008">
    <property type="component" value="Chromosome 1"/>
</dbReference>
<proteinExistence type="inferred from homology"/>
<dbReference type="AlphaFoldDB" id="A0AAX1TLH4"/>
<dbReference type="RefSeq" id="WP_005980435.1">
    <property type="nucleotide sequence ID" value="NZ_CABKNW010000005.1"/>
</dbReference>
<dbReference type="SUPFAM" id="SSF47729">
    <property type="entry name" value="IHF-like DNA-binding proteins"/>
    <property type="match status" value="1"/>
</dbReference>
<evidence type="ECO:0000256" key="1">
    <source>
        <dbReference type="RuleBase" id="RU003939"/>
    </source>
</evidence>
<accession>A0AAX1TLH4</accession>
<keyword evidence="2" id="KW-0238">DNA-binding</keyword>
<reference evidence="2 3" key="1">
    <citation type="submission" date="2018-06" db="EMBL/GenBank/DDBJ databases">
        <authorList>
            <consortium name="Pathogen Informatics"/>
            <person name="Doyle S."/>
        </authorList>
    </citation>
    <scope>NUCLEOTIDE SEQUENCE [LARGE SCALE GENOMIC DNA]</scope>
    <source>
        <strain evidence="2 3">NCTC12112</strain>
    </source>
</reference>
<evidence type="ECO:0000313" key="2">
    <source>
        <dbReference type="EMBL" id="SQJ12934.1"/>
    </source>
</evidence>
<dbReference type="Gene3D" id="4.10.520.10">
    <property type="entry name" value="IHF-like DNA-binding proteins"/>
    <property type="match status" value="1"/>
</dbReference>
<dbReference type="InterPro" id="IPR000119">
    <property type="entry name" value="Hist_DNA-bd"/>
</dbReference>
<dbReference type="GO" id="GO:0003677">
    <property type="term" value="F:DNA binding"/>
    <property type="evidence" value="ECO:0007669"/>
    <property type="project" value="UniProtKB-KW"/>
</dbReference>
<dbReference type="SMART" id="SM00411">
    <property type="entry name" value="BHL"/>
    <property type="match status" value="1"/>
</dbReference>